<keyword evidence="1" id="KW-0472">Membrane</keyword>
<comment type="caution">
    <text evidence="2">The sequence shown here is derived from an EMBL/GenBank/DDBJ whole genome shotgun (WGS) entry which is preliminary data.</text>
</comment>
<evidence type="ECO:0000313" key="3">
    <source>
        <dbReference type="Proteomes" id="UP000036834"/>
    </source>
</evidence>
<keyword evidence="1" id="KW-1133">Transmembrane helix</keyword>
<gene>
    <name evidence="2" type="ORF">ADS79_15650</name>
</gene>
<organism evidence="2 3">
    <name type="scientific">Brevibacillus reuszeri</name>
    <dbReference type="NCBI Taxonomy" id="54915"/>
    <lineage>
        <taxon>Bacteria</taxon>
        <taxon>Bacillati</taxon>
        <taxon>Bacillota</taxon>
        <taxon>Bacilli</taxon>
        <taxon>Bacillales</taxon>
        <taxon>Paenibacillaceae</taxon>
        <taxon>Brevibacillus</taxon>
    </lineage>
</organism>
<dbReference type="AlphaFoldDB" id="A0A0K9YNT7"/>
<evidence type="ECO:0000313" key="2">
    <source>
        <dbReference type="EMBL" id="KNB70379.1"/>
    </source>
</evidence>
<reference evidence="3" key="1">
    <citation type="submission" date="2015-07" db="EMBL/GenBank/DDBJ databases">
        <title>Genome sequencing project for genomic taxonomy and phylogenomics of Bacillus-like bacteria.</title>
        <authorList>
            <person name="Liu B."/>
            <person name="Wang J."/>
            <person name="Zhu Y."/>
            <person name="Liu G."/>
            <person name="Chen Q."/>
            <person name="Chen Z."/>
            <person name="Lan J."/>
            <person name="Che J."/>
            <person name="Ge C."/>
            <person name="Shi H."/>
            <person name="Pan Z."/>
            <person name="Liu X."/>
        </authorList>
    </citation>
    <scope>NUCLEOTIDE SEQUENCE [LARGE SCALE GENOMIC DNA]</scope>
    <source>
        <strain evidence="3">DSM 9887</strain>
    </source>
</reference>
<sequence>MRWPAIFGLTLVVALILIVERKRIKRSTGKSKMTFLFLTFAGWVIGVLLLIFPNMPGPSQVWLVIFKPLYNMVGLH</sequence>
<protein>
    <submittedName>
        <fullName evidence="2">Uncharacterized protein</fullName>
    </submittedName>
</protein>
<accession>A0A0K9YNT7</accession>
<dbReference type="PATRIC" id="fig|54915.3.peg.2144"/>
<feature type="transmembrane region" description="Helical" evidence="1">
    <location>
        <begin position="6"/>
        <end position="21"/>
    </location>
</feature>
<feature type="transmembrane region" description="Helical" evidence="1">
    <location>
        <begin position="33"/>
        <end position="52"/>
    </location>
</feature>
<evidence type="ECO:0000256" key="1">
    <source>
        <dbReference type="SAM" id="Phobius"/>
    </source>
</evidence>
<name>A0A0K9YNT7_9BACL</name>
<dbReference type="STRING" id="54915.ADS79_15650"/>
<proteinExistence type="predicted"/>
<dbReference type="Proteomes" id="UP000036834">
    <property type="component" value="Unassembled WGS sequence"/>
</dbReference>
<keyword evidence="1" id="KW-0812">Transmembrane</keyword>
<dbReference type="EMBL" id="LGIQ01000009">
    <property type="protein sequence ID" value="KNB70379.1"/>
    <property type="molecule type" value="Genomic_DNA"/>
</dbReference>